<protein>
    <submittedName>
        <fullName evidence="1">Uncharacterized protein</fullName>
    </submittedName>
</protein>
<proteinExistence type="predicted"/>
<sequence length="94" mass="10306">MSSTDKRPRSSMAPTLVQSAINLPNFGSRNGPTELEQGSLADIRKARNQARALINEQINPNEHKKTVKAQAYAAATRCLGQSSRCCSRKSLITY</sequence>
<reference evidence="1 2" key="1">
    <citation type="journal article" date="2020" name="Microorganisms">
        <title>Reliable Identification of Environmental Pseudomonas Isolates Using the rpoD Gene.</title>
        <authorList>
            <consortium name="The Broad Institute Genome Sequencing Platform"/>
            <person name="Girard L."/>
            <person name="Lood C."/>
            <person name="Rokni-Zadeh H."/>
            <person name="van Noort V."/>
            <person name="Lavigne R."/>
            <person name="De Mot R."/>
        </authorList>
    </citation>
    <scope>NUCLEOTIDE SEQUENCE [LARGE SCALE GENOMIC DNA]</scope>
    <source>
        <strain evidence="1 2">SWRI196</strain>
    </source>
</reference>
<dbReference type="RefSeq" id="WP_186654583.1">
    <property type="nucleotide sequence ID" value="NZ_JABWQV010000016.1"/>
</dbReference>
<accession>A0ABR6UN96</accession>
<name>A0ABR6UN96_9PSED</name>
<dbReference type="Proteomes" id="UP000617171">
    <property type="component" value="Unassembled WGS sequence"/>
</dbReference>
<keyword evidence="2" id="KW-1185">Reference proteome</keyword>
<dbReference type="EMBL" id="JABWQV010000016">
    <property type="protein sequence ID" value="MBC3346100.1"/>
    <property type="molecule type" value="Genomic_DNA"/>
</dbReference>
<comment type="caution">
    <text evidence="1">The sequence shown here is derived from an EMBL/GenBank/DDBJ whole genome shotgun (WGS) entry which is preliminary data.</text>
</comment>
<organism evidence="1 2">
    <name type="scientific">Pseudomonas tehranensis</name>
    <dbReference type="NCBI Taxonomy" id="2745502"/>
    <lineage>
        <taxon>Bacteria</taxon>
        <taxon>Pseudomonadati</taxon>
        <taxon>Pseudomonadota</taxon>
        <taxon>Gammaproteobacteria</taxon>
        <taxon>Pseudomonadales</taxon>
        <taxon>Pseudomonadaceae</taxon>
        <taxon>Pseudomonas</taxon>
    </lineage>
</organism>
<evidence type="ECO:0000313" key="1">
    <source>
        <dbReference type="EMBL" id="MBC3346100.1"/>
    </source>
</evidence>
<evidence type="ECO:0000313" key="2">
    <source>
        <dbReference type="Proteomes" id="UP000617171"/>
    </source>
</evidence>
<gene>
    <name evidence="1" type="ORF">HU811_05565</name>
</gene>